<protein>
    <submittedName>
        <fullName evidence="1">Uncharacterized protein</fullName>
    </submittedName>
</protein>
<dbReference type="RefSeq" id="WP_191735112.1">
    <property type="nucleotide sequence ID" value="NZ_JACYFS010000001.1"/>
</dbReference>
<comment type="caution">
    <text evidence="1">The sequence shown here is derived from an EMBL/GenBank/DDBJ whole genome shotgun (WGS) entry which is preliminary data.</text>
</comment>
<keyword evidence="2" id="KW-1185">Reference proteome</keyword>
<evidence type="ECO:0000313" key="1">
    <source>
        <dbReference type="EMBL" id="MBD8081319.1"/>
    </source>
</evidence>
<evidence type="ECO:0000313" key="2">
    <source>
        <dbReference type="Proteomes" id="UP000637299"/>
    </source>
</evidence>
<name>A0ABR8Z7Q8_9FLAO</name>
<accession>A0ABR8Z7Q8</accession>
<sequence length="99" mass="11107">MKLLVLLTTFSSALFFSQSTKTPLNIKSDSISLDKLYFTKPHDSILVKKDLILVKKPSDSLYLSLVKKKTDAEMIEILNAGKSKDLIVKIEDPKALPKK</sequence>
<dbReference type="Proteomes" id="UP000637299">
    <property type="component" value="Unassembled WGS sequence"/>
</dbReference>
<dbReference type="EMBL" id="JACYFS010000001">
    <property type="protein sequence ID" value="MBD8081319.1"/>
    <property type="molecule type" value="Genomic_DNA"/>
</dbReference>
<reference evidence="1 2" key="1">
    <citation type="submission" date="2020-09" db="EMBL/GenBank/DDBJ databases">
        <title>Genome seq and assembly of Chryseobacterium sp.</title>
        <authorList>
            <person name="Chhetri G."/>
        </authorList>
    </citation>
    <scope>NUCLEOTIDE SEQUENCE [LARGE SCALE GENOMIC DNA]</scope>
    <source>
        <strain evidence="1 2">GCR10</strain>
    </source>
</reference>
<organism evidence="1 2">
    <name type="scientific">Chryseobacterium caseinilyticum</name>
    <dbReference type="NCBI Taxonomy" id="2771428"/>
    <lineage>
        <taxon>Bacteria</taxon>
        <taxon>Pseudomonadati</taxon>
        <taxon>Bacteroidota</taxon>
        <taxon>Flavobacteriia</taxon>
        <taxon>Flavobacteriales</taxon>
        <taxon>Weeksellaceae</taxon>
        <taxon>Chryseobacterium group</taxon>
        <taxon>Chryseobacterium</taxon>
    </lineage>
</organism>
<proteinExistence type="predicted"/>
<gene>
    <name evidence="1" type="ORF">IC610_02655</name>
</gene>